<dbReference type="AlphaFoldDB" id="D7DAU7"/>
<protein>
    <recommendedName>
        <fullName evidence="3">GINS subunit domain-containing protein</fullName>
    </recommendedName>
</protein>
<organism evidence="1 2">
    <name type="scientific">Staphylothermus hellenicus (strain DSM 12710 / JCM 10830 / BK20S6-10-b1 / P8)</name>
    <dbReference type="NCBI Taxonomy" id="591019"/>
    <lineage>
        <taxon>Archaea</taxon>
        <taxon>Thermoproteota</taxon>
        <taxon>Thermoprotei</taxon>
        <taxon>Desulfurococcales</taxon>
        <taxon>Desulfurococcaceae</taxon>
        <taxon>Staphylothermus</taxon>
    </lineage>
</organism>
<dbReference type="eggNOG" id="arCOG00551">
    <property type="taxonomic scope" value="Archaea"/>
</dbReference>
<evidence type="ECO:0000313" key="1">
    <source>
        <dbReference type="EMBL" id="ADI31294.1"/>
    </source>
</evidence>
<evidence type="ECO:0008006" key="3">
    <source>
        <dbReference type="Google" id="ProtNLM"/>
    </source>
</evidence>
<accession>D7DAU7</accession>
<reference evidence="1 2" key="2">
    <citation type="journal article" date="2011" name="Stand. Genomic Sci.">
        <title>Complete genome sequence of Staphylothermus hellenicus P8.</title>
        <authorList>
            <person name="Anderson I."/>
            <person name="Wirth R."/>
            <person name="Lucas S."/>
            <person name="Copeland A."/>
            <person name="Lapidus A."/>
            <person name="Cheng J.F."/>
            <person name="Goodwin L."/>
            <person name="Pitluck S."/>
            <person name="Davenport K."/>
            <person name="Detter J.C."/>
            <person name="Han C."/>
            <person name="Tapia R."/>
            <person name="Land M."/>
            <person name="Hauser L."/>
            <person name="Pati A."/>
            <person name="Mikhailova N."/>
            <person name="Woyke T."/>
            <person name="Klenk H.P."/>
            <person name="Kyrpides N."/>
            <person name="Ivanova N."/>
        </authorList>
    </citation>
    <scope>NUCLEOTIDE SEQUENCE [LARGE SCALE GENOMIC DNA]</scope>
    <source>
        <strain evidence="2">DSM 12710 / JCM 10830 / BK20S6-10-b1 / P8</strain>
    </source>
</reference>
<dbReference type="GeneID" id="9233440"/>
<evidence type="ECO:0000313" key="2">
    <source>
        <dbReference type="Proteomes" id="UP000002573"/>
    </source>
</evidence>
<reference evidence="2" key="1">
    <citation type="submission" date="2010-05" db="EMBL/GenBank/DDBJ databases">
        <title>Complete sequence of Staphylothermus hellenicus DSM 12710.</title>
        <authorList>
            <consortium name="US DOE Joint Genome Institute"/>
            <person name="Lucas S."/>
            <person name="Copeland A."/>
            <person name="Lapidus A."/>
            <person name="Cheng J.-F."/>
            <person name="Bruce D."/>
            <person name="Goodwin L."/>
            <person name="Pitluck S."/>
            <person name="Davenport K."/>
            <person name="Detter J.C."/>
            <person name="Han C."/>
            <person name="Tapia R."/>
            <person name="Larimer F."/>
            <person name="Land M."/>
            <person name="Hauser L."/>
            <person name="Kyrpides N."/>
            <person name="Mikhailova N."/>
            <person name="Anderson I.J."/>
            <person name="Woyke T."/>
        </authorList>
    </citation>
    <scope>NUCLEOTIDE SEQUENCE [LARGE SCALE GENOMIC DNA]</scope>
    <source>
        <strain evidence="2">DSM 12710 / JCM 10830 / BK20S6-10-b1 / P8</strain>
    </source>
</reference>
<dbReference type="HOGENOM" id="CLU_1598942_0_0_2"/>
<dbReference type="EMBL" id="CP002051">
    <property type="protein sequence ID" value="ADI31294.1"/>
    <property type="molecule type" value="Genomic_DNA"/>
</dbReference>
<gene>
    <name evidence="1" type="ordered locus">Shell_0151</name>
</gene>
<dbReference type="KEGG" id="shc:Shell_0151"/>
<name>D7DAU7_STAHD</name>
<dbReference type="Proteomes" id="UP000002573">
    <property type="component" value="Chromosome"/>
</dbReference>
<dbReference type="STRING" id="591019.Shell_0151"/>
<dbReference type="RefSeq" id="WP_013142492.1">
    <property type="nucleotide sequence ID" value="NC_014205.1"/>
</dbReference>
<keyword evidence="2" id="KW-1185">Reference proteome</keyword>
<proteinExistence type="predicted"/>
<sequence>MYDVFLRLIREEIGSDKITLIHPAKIQEYESFIKNNIGDLAYMSKDSKKLFNKVLENIVYDAELLVRLRLAKKSLGSDHPGEAIDKFILDKINSIVDFAKLYISKFLLGIGDKLIVKCKKECYVENRKYMPGDIVYMNAEEALIHYIEGNIELFINPYLEQILHQ</sequence>
<dbReference type="OrthoDB" id="372647at2157"/>